<sequence length="274" mass="31004">MGGLHIELAALRMAGKWLQGSGWTSLLVDAGVTSPIKADSVLKTSHIKKSRYAHEVTAAAIHILQQLAYQEHKENFTDLILSLSDWYTKMRAEQPMLQYWDIVLKIKLCILTLLRAIRETNFQLFAFKAGGFVARNTMRQLSAIALDHAHEQINTMLKSKGGIIGLTEKPDTLGRHENQPYSPSLSVVQSQEQQKKNLISLNVVHSRLSFGSVQFEPKVDTKVHDGDVIVHRLTNGATRTFNDYIEHVFIPYIASQATNVDRLDVIWDKYFSYN</sequence>
<accession>A0ABQ9HUR5</accession>
<reference evidence="1 2" key="1">
    <citation type="submission" date="2023-02" db="EMBL/GenBank/DDBJ databases">
        <title>LHISI_Scaffold_Assembly.</title>
        <authorList>
            <person name="Stuart O.P."/>
            <person name="Cleave R."/>
            <person name="Magrath M.J.L."/>
            <person name="Mikheyev A.S."/>
        </authorList>
    </citation>
    <scope>NUCLEOTIDE SEQUENCE [LARGE SCALE GENOMIC DNA]</scope>
    <source>
        <strain evidence="1">Daus_M_001</strain>
        <tissue evidence="1">Leg muscle</tissue>
    </source>
</reference>
<comment type="caution">
    <text evidence="1">The sequence shown here is derived from an EMBL/GenBank/DDBJ whole genome shotgun (WGS) entry which is preliminary data.</text>
</comment>
<evidence type="ECO:0000313" key="1">
    <source>
        <dbReference type="EMBL" id="KAJ8887573.1"/>
    </source>
</evidence>
<gene>
    <name evidence="1" type="ORF">PR048_013790</name>
</gene>
<proteinExistence type="predicted"/>
<keyword evidence="2" id="KW-1185">Reference proteome</keyword>
<dbReference type="EMBL" id="JARBHB010000004">
    <property type="protein sequence ID" value="KAJ8887573.1"/>
    <property type="molecule type" value="Genomic_DNA"/>
</dbReference>
<evidence type="ECO:0000313" key="2">
    <source>
        <dbReference type="Proteomes" id="UP001159363"/>
    </source>
</evidence>
<name>A0ABQ9HUR5_9NEOP</name>
<protein>
    <submittedName>
        <fullName evidence="1">Uncharacterized protein</fullName>
    </submittedName>
</protein>
<dbReference type="PANTHER" id="PTHR47018">
    <property type="entry name" value="CXC DOMAIN-CONTAINING PROTEIN-RELATED"/>
    <property type="match status" value="1"/>
</dbReference>
<dbReference type="PANTHER" id="PTHR47018:SF4">
    <property type="match status" value="1"/>
</dbReference>
<dbReference type="Proteomes" id="UP001159363">
    <property type="component" value="Chromosome X"/>
</dbReference>
<organism evidence="1 2">
    <name type="scientific">Dryococelus australis</name>
    <dbReference type="NCBI Taxonomy" id="614101"/>
    <lineage>
        <taxon>Eukaryota</taxon>
        <taxon>Metazoa</taxon>
        <taxon>Ecdysozoa</taxon>
        <taxon>Arthropoda</taxon>
        <taxon>Hexapoda</taxon>
        <taxon>Insecta</taxon>
        <taxon>Pterygota</taxon>
        <taxon>Neoptera</taxon>
        <taxon>Polyneoptera</taxon>
        <taxon>Phasmatodea</taxon>
        <taxon>Verophasmatodea</taxon>
        <taxon>Anareolatae</taxon>
        <taxon>Phasmatidae</taxon>
        <taxon>Eurycanthinae</taxon>
        <taxon>Dryococelus</taxon>
    </lineage>
</organism>